<dbReference type="EMBL" id="BARU01001970">
    <property type="protein sequence ID" value="GAH22738.1"/>
    <property type="molecule type" value="Genomic_DNA"/>
</dbReference>
<accession>X1FPN8</accession>
<sequence>MPYTEMYLFENKCTTIPATGGWAATTAYPLPDWAPEIAYIGSTTEMQCVRASTSGVITGGLGAAPTLTRLRQVSTKAYLLEEATRNDKKDIWTVIAKYRSVGELVR</sequence>
<organism evidence="1">
    <name type="scientific">marine sediment metagenome</name>
    <dbReference type="NCBI Taxonomy" id="412755"/>
    <lineage>
        <taxon>unclassified sequences</taxon>
        <taxon>metagenomes</taxon>
        <taxon>ecological metagenomes</taxon>
    </lineage>
</organism>
<comment type="caution">
    <text evidence="1">The sequence shown here is derived from an EMBL/GenBank/DDBJ whole genome shotgun (WGS) entry which is preliminary data.</text>
</comment>
<protein>
    <submittedName>
        <fullName evidence="1">Uncharacterized protein</fullName>
    </submittedName>
</protein>
<gene>
    <name evidence="1" type="ORF">S03H2_04854</name>
</gene>
<evidence type="ECO:0000313" key="1">
    <source>
        <dbReference type="EMBL" id="GAH22738.1"/>
    </source>
</evidence>
<reference evidence="1" key="1">
    <citation type="journal article" date="2014" name="Front. Microbiol.">
        <title>High frequency of phylogenetically diverse reductive dehalogenase-homologous genes in deep subseafloor sedimentary metagenomes.</title>
        <authorList>
            <person name="Kawai M."/>
            <person name="Futagami T."/>
            <person name="Toyoda A."/>
            <person name="Takaki Y."/>
            <person name="Nishi S."/>
            <person name="Hori S."/>
            <person name="Arai W."/>
            <person name="Tsubouchi T."/>
            <person name="Morono Y."/>
            <person name="Uchiyama I."/>
            <person name="Ito T."/>
            <person name="Fujiyama A."/>
            <person name="Inagaki F."/>
            <person name="Takami H."/>
        </authorList>
    </citation>
    <scope>NUCLEOTIDE SEQUENCE</scope>
    <source>
        <strain evidence="1">Expedition CK06-06</strain>
    </source>
</reference>
<dbReference type="AlphaFoldDB" id="X1FPN8"/>
<proteinExistence type="predicted"/>
<name>X1FPN8_9ZZZZ</name>